<dbReference type="Gene3D" id="3.90.1200.10">
    <property type="match status" value="1"/>
</dbReference>
<proteinExistence type="predicted"/>
<accession>A0ABV7YR24</accession>
<sequence length="311" mass="34691">MTWADEVAEAFGLADVVRAEEHTYRSSQTWRFETADGATYLVKEVPADWRRQLEAANAFEHRAAAAGLPMPRPVGGLVDVGGRLVRVSTWHDEVEHPPTTDPRWLGRTLATLHEVQPLDASVPPEPQWYGIEPAARWEERLELAQARKAFRADLLSERLPFIIAETARIADAFDQAGDYVFTHRDVEPWNVLHTRDGTQLIDWDTAGPDSARLEAAHAILDFARNDGGDPDPAYVAAAREAYGRTFEGDHVLARRLGLMIARMAERVDVLTGLAHAGSMDLADAEQRVRDRLDGLPAFAADLREWSALFRV</sequence>
<evidence type="ECO:0000259" key="1">
    <source>
        <dbReference type="Pfam" id="PF01636"/>
    </source>
</evidence>
<dbReference type="InterPro" id="IPR011009">
    <property type="entry name" value="Kinase-like_dom_sf"/>
</dbReference>
<evidence type="ECO:0000313" key="2">
    <source>
        <dbReference type="EMBL" id="MFC3766827.1"/>
    </source>
</evidence>
<reference evidence="3" key="1">
    <citation type="journal article" date="2019" name="Int. J. Syst. Evol. Microbiol.">
        <title>The Global Catalogue of Microorganisms (GCM) 10K type strain sequencing project: providing services to taxonomists for standard genome sequencing and annotation.</title>
        <authorList>
            <consortium name="The Broad Institute Genomics Platform"/>
            <consortium name="The Broad Institute Genome Sequencing Center for Infectious Disease"/>
            <person name="Wu L."/>
            <person name="Ma J."/>
        </authorList>
    </citation>
    <scope>NUCLEOTIDE SEQUENCE [LARGE SCALE GENOMIC DNA]</scope>
    <source>
        <strain evidence="3">CGMCC 4.7241</strain>
    </source>
</reference>
<gene>
    <name evidence="2" type="ORF">ACFOUW_38785</name>
</gene>
<dbReference type="RefSeq" id="WP_205116233.1">
    <property type="nucleotide sequence ID" value="NZ_JAFBCM010000001.1"/>
</dbReference>
<protein>
    <submittedName>
        <fullName evidence="2">Phosphotransferase enzyme family protein</fullName>
    </submittedName>
</protein>
<evidence type="ECO:0000313" key="3">
    <source>
        <dbReference type="Proteomes" id="UP001595699"/>
    </source>
</evidence>
<organism evidence="2 3">
    <name type="scientific">Tenggerimyces flavus</name>
    <dbReference type="NCBI Taxonomy" id="1708749"/>
    <lineage>
        <taxon>Bacteria</taxon>
        <taxon>Bacillati</taxon>
        <taxon>Actinomycetota</taxon>
        <taxon>Actinomycetes</taxon>
        <taxon>Propionibacteriales</taxon>
        <taxon>Nocardioidaceae</taxon>
        <taxon>Tenggerimyces</taxon>
    </lineage>
</organism>
<feature type="domain" description="Aminoglycoside phosphotransferase" evidence="1">
    <location>
        <begin position="26"/>
        <end position="244"/>
    </location>
</feature>
<dbReference type="Pfam" id="PF01636">
    <property type="entry name" value="APH"/>
    <property type="match status" value="1"/>
</dbReference>
<dbReference type="EMBL" id="JBHRZH010000061">
    <property type="protein sequence ID" value="MFC3766827.1"/>
    <property type="molecule type" value="Genomic_DNA"/>
</dbReference>
<comment type="caution">
    <text evidence="2">The sequence shown here is derived from an EMBL/GenBank/DDBJ whole genome shotgun (WGS) entry which is preliminary data.</text>
</comment>
<dbReference type="Proteomes" id="UP001595699">
    <property type="component" value="Unassembled WGS sequence"/>
</dbReference>
<name>A0ABV7YR24_9ACTN</name>
<dbReference type="InterPro" id="IPR002575">
    <property type="entry name" value="Aminoglycoside_PTrfase"/>
</dbReference>
<keyword evidence="3" id="KW-1185">Reference proteome</keyword>
<dbReference type="SUPFAM" id="SSF56112">
    <property type="entry name" value="Protein kinase-like (PK-like)"/>
    <property type="match status" value="1"/>
</dbReference>